<dbReference type="Proteomes" id="UP000193570">
    <property type="component" value="Unassembled WGS sequence"/>
</dbReference>
<keyword evidence="3" id="KW-1185">Reference proteome</keyword>
<protein>
    <recommendedName>
        <fullName evidence="4">DUF1223 domain-containing protein</fullName>
    </recommendedName>
</protein>
<sequence>MIGAVRLAAVFWAATAIAGATEEHPVVVELFTSQGCSSCPPADALLKELGTQEGVIPLALHVDYWDYIGWKDSFAQPRFTARQKGYARAAGRTSVYTPQMVVNGAEDIVGNRPKDLAAAVARHQARETPVEITAERRGTVLDLALATDAPVGATKVYLVRYRESESVAIHRGENAGRKIEYSHIVTDWDVVGHWDGQGAWSEQVAIEGDAAAVVLVQEADHGEVLAAARLR</sequence>
<organism evidence="2 3">
    <name type="scientific">Roseivivax jejudonensis</name>
    <dbReference type="NCBI Taxonomy" id="1529041"/>
    <lineage>
        <taxon>Bacteria</taxon>
        <taxon>Pseudomonadati</taxon>
        <taxon>Pseudomonadota</taxon>
        <taxon>Alphaproteobacteria</taxon>
        <taxon>Rhodobacterales</taxon>
        <taxon>Roseobacteraceae</taxon>
        <taxon>Roseivivax</taxon>
    </lineage>
</organism>
<evidence type="ECO:0000256" key="1">
    <source>
        <dbReference type="SAM" id="SignalP"/>
    </source>
</evidence>
<dbReference type="Pfam" id="PF06764">
    <property type="entry name" value="DUF1223"/>
    <property type="match status" value="1"/>
</dbReference>
<dbReference type="RefSeq" id="WP_085791108.1">
    <property type="nucleotide sequence ID" value="NZ_FWFK01000002.1"/>
</dbReference>
<proteinExistence type="predicted"/>
<dbReference type="PANTHER" id="PTHR36057">
    <property type="match status" value="1"/>
</dbReference>
<reference evidence="2 3" key="1">
    <citation type="submission" date="2017-03" db="EMBL/GenBank/DDBJ databases">
        <authorList>
            <person name="Afonso C.L."/>
            <person name="Miller P.J."/>
            <person name="Scott M.A."/>
            <person name="Spackman E."/>
            <person name="Goraichik I."/>
            <person name="Dimitrov K.M."/>
            <person name="Suarez D.L."/>
            <person name="Swayne D.E."/>
        </authorList>
    </citation>
    <scope>NUCLEOTIDE SEQUENCE [LARGE SCALE GENOMIC DNA]</scope>
    <source>
        <strain evidence="2 3">CECT 8625</strain>
    </source>
</reference>
<feature type="signal peptide" evidence="1">
    <location>
        <begin position="1"/>
        <end position="18"/>
    </location>
</feature>
<name>A0A1X6YT98_9RHOB</name>
<gene>
    <name evidence="2" type="ORF">ROJ8625_01368</name>
</gene>
<dbReference type="PANTHER" id="PTHR36057:SF1">
    <property type="entry name" value="LIPOPROTEIN LIPID ATTACHMENT SITE-LIKE PROTEIN, PUTATIVE (DUF1223)-RELATED"/>
    <property type="match status" value="1"/>
</dbReference>
<dbReference type="OrthoDB" id="9808254at2"/>
<dbReference type="SUPFAM" id="SSF52833">
    <property type="entry name" value="Thioredoxin-like"/>
    <property type="match status" value="1"/>
</dbReference>
<dbReference type="InterPro" id="IPR036249">
    <property type="entry name" value="Thioredoxin-like_sf"/>
</dbReference>
<evidence type="ECO:0000313" key="2">
    <source>
        <dbReference type="EMBL" id="SLN30411.1"/>
    </source>
</evidence>
<evidence type="ECO:0000313" key="3">
    <source>
        <dbReference type="Proteomes" id="UP000193570"/>
    </source>
</evidence>
<keyword evidence="1" id="KW-0732">Signal</keyword>
<dbReference type="InterPro" id="IPR010634">
    <property type="entry name" value="DUF1223"/>
</dbReference>
<feature type="chain" id="PRO_5010857977" description="DUF1223 domain-containing protein" evidence="1">
    <location>
        <begin position="19"/>
        <end position="231"/>
    </location>
</feature>
<accession>A0A1X6YT98</accession>
<dbReference type="EMBL" id="FWFK01000002">
    <property type="protein sequence ID" value="SLN30411.1"/>
    <property type="molecule type" value="Genomic_DNA"/>
</dbReference>
<dbReference type="AlphaFoldDB" id="A0A1X6YT98"/>
<evidence type="ECO:0008006" key="4">
    <source>
        <dbReference type="Google" id="ProtNLM"/>
    </source>
</evidence>